<evidence type="ECO:0000256" key="4">
    <source>
        <dbReference type="ARBA" id="ARBA00022679"/>
    </source>
</evidence>
<gene>
    <name evidence="7" type="ORF">S01H1_41166</name>
</gene>
<evidence type="ECO:0000256" key="2">
    <source>
        <dbReference type="ARBA" id="ARBA00022517"/>
    </source>
</evidence>
<evidence type="ECO:0000259" key="6">
    <source>
        <dbReference type="Pfam" id="PF04034"/>
    </source>
</evidence>
<keyword evidence="2" id="KW-0690">Ribosome biogenesis</keyword>
<accession>X0VKG2</accession>
<dbReference type="EMBL" id="BARS01026095">
    <property type="protein sequence ID" value="GAG11702.1"/>
    <property type="molecule type" value="Genomic_DNA"/>
</dbReference>
<dbReference type="GO" id="GO:0106388">
    <property type="term" value="F:rRNA small subunit aminocarboxypropyltransferase activity"/>
    <property type="evidence" value="ECO:0007669"/>
    <property type="project" value="InterPro"/>
</dbReference>
<keyword evidence="1" id="KW-0963">Cytoplasm</keyword>
<evidence type="ECO:0000256" key="1">
    <source>
        <dbReference type="ARBA" id="ARBA00022490"/>
    </source>
</evidence>
<protein>
    <recommendedName>
        <fullName evidence="6">16S/18S rRNA aminocarboxypropyltransferase Tsr3 C-terminal domain-containing protein</fullName>
    </recommendedName>
</protein>
<comment type="caution">
    <text evidence="7">The sequence shown here is derived from an EMBL/GenBank/DDBJ whole genome shotgun (WGS) entry which is preliminary data.</text>
</comment>
<dbReference type="InterPro" id="IPR022968">
    <property type="entry name" value="Tsr3-like"/>
</dbReference>
<dbReference type="Pfam" id="PF04034">
    <property type="entry name" value="Ribo_biogen_C"/>
    <property type="match status" value="1"/>
</dbReference>
<organism evidence="7">
    <name type="scientific">marine sediment metagenome</name>
    <dbReference type="NCBI Taxonomy" id="412755"/>
    <lineage>
        <taxon>unclassified sequences</taxon>
        <taxon>metagenomes</taxon>
        <taxon>ecological metagenomes</taxon>
    </lineage>
</organism>
<dbReference type="AlphaFoldDB" id="X0VKG2"/>
<keyword evidence="5" id="KW-0949">S-adenosyl-L-methionine</keyword>
<keyword evidence="4" id="KW-0808">Transferase</keyword>
<dbReference type="PANTHER" id="PTHR20426:SF0">
    <property type="entry name" value="18S RRNA AMINOCARBOXYPROPYLTRANSFERASE"/>
    <property type="match status" value="1"/>
</dbReference>
<evidence type="ECO:0000256" key="5">
    <source>
        <dbReference type="ARBA" id="ARBA00022691"/>
    </source>
</evidence>
<keyword evidence="3" id="KW-0698">rRNA processing</keyword>
<evidence type="ECO:0000256" key="3">
    <source>
        <dbReference type="ARBA" id="ARBA00022552"/>
    </source>
</evidence>
<dbReference type="GO" id="GO:0006364">
    <property type="term" value="P:rRNA processing"/>
    <property type="evidence" value="ECO:0007669"/>
    <property type="project" value="UniProtKB-KW"/>
</dbReference>
<dbReference type="PANTHER" id="PTHR20426">
    <property type="entry name" value="RIBOSOME BIOGENESIS PROTEIN TSR3 HOMOLOG"/>
    <property type="match status" value="1"/>
</dbReference>
<name>X0VKG2_9ZZZZ</name>
<sequence>MAANPVNYGVPTKLSTVEALAAALYIAGFSEQAEELLSKFKWGLQFITLNEELLEGYAQAKDSAEVVEVQKEFIDQSCTAK</sequence>
<dbReference type="InterPro" id="IPR007177">
    <property type="entry name" value="Tsr3_C"/>
</dbReference>
<proteinExistence type="predicted"/>
<feature type="domain" description="16S/18S rRNA aminocarboxypropyltransferase Tsr3 C-terminal" evidence="6">
    <location>
        <begin position="1"/>
        <end position="74"/>
    </location>
</feature>
<reference evidence="7" key="1">
    <citation type="journal article" date="2014" name="Front. Microbiol.">
        <title>High frequency of phylogenetically diverse reductive dehalogenase-homologous genes in deep subseafloor sedimentary metagenomes.</title>
        <authorList>
            <person name="Kawai M."/>
            <person name="Futagami T."/>
            <person name="Toyoda A."/>
            <person name="Takaki Y."/>
            <person name="Nishi S."/>
            <person name="Hori S."/>
            <person name="Arai W."/>
            <person name="Tsubouchi T."/>
            <person name="Morono Y."/>
            <person name="Uchiyama I."/>
            <person name="Ito T."/>
            <person name="Fujiyama A."/>
            <person name="Inagaki F."/>
            <person name="Takami H."/>
        </authorList>
    </citation>
    <scope>NUCLEOTIDE SEQUENCE</scope>
    <source>
        <strain evidence="7">Expedition CK06-06</strain>
    </source>
</reference>
<evidence type="ECO:0000313" key="7">
    <source>
        <dbReference type="EMBL" id="GAG11702.1"/>
    </source>
</evidence>